<dbReference type="PANTHER" id="PTHR36681:SF3">
    <property type="entry name" value="NUCLEAR GTPASE, GERMINAL CENTER-ASSOCIATED, TANDEM DUPLICATE 3"/>
    <property type="match status" value="1"/>
</dbReference>
<dbReference type="InterPro" id="IPR056024">
    <property type="entry name" value="DUF7605"/>
</dbReference>
<feature type="region of interest" description="Disordered" evidence="1">
    <location>
        <begin position="1"/>
        <end position="30"/>
    </location>
</feature>
<dbReference type="InterPro" id="IPR027417">
    <property type="entry name" value="P-loop_NTPase"/>
</dbReference>
<keyword evidence="4" id="KW-1185">Reference proteome</keyword>
<dbReference type="Proteomes" id="UP000070133">
    <property type="component" value="Unassembled WGS sequence"/>
</dbReference>
<dbReference type="EMBL" id="LFZN01000076">
    <property type="protein sequence ID" value="KXT00293.1"/>
    <property type="molecule type" value="Genomic_DNA"/>
</dbReference>
<dbReference type="AlphaFoldDB" id="A0A139HD05"/>
<dbReference type="OrthoDB" id="410198at2759"/>
<reference evidence="3 4" key="1">
    <citation type="submission" date="2015-07" db="EMBL/GenBank/DDBJ databases">
        <title>Comparative genomics of the Sigatoka disease complex on banana suggests a link between parallel evolutionary changes in Pseudocercospora fijiensis and Pseudocercospora eumusae and increased virulence on the banana host.</title>
        <authorList>
            <person name="Chang T.-C."/>
            <person name="Salvucci A."/>
            <person name="Crous P.W."/>
            <person name="Stergiopoulos I."/>
        </authorList>
    </citation>
    <scope>NUCLEOTIDE SEQUENCE [LARGE SCALE GENOMIC DNA]</scope>
    <source>
        <strain evidence="3 4">CBS 114824</strain>
    </source>
</reference>
<name>A0A139HD05_9PEZI</name>
<feature type="domain" description="DUF7605" evidence="2">
    <location>
        <begin position="618"/>
        <end position="788"/>
    </location>
</feature>
<dbReference type="PANTHER" id="PTHR36681">
    <property type="entry name" value="NUCLEAR GTPASE, GERMINAL CENTER-ASSOCIATED, TANDEM DUPLICATE 3"/>
    <property type="match status" value="1"/>
</dbReference>
<organism evidence="3 4">
    <name type="scientific">Pseudocercospora eumusae</name>
    <dbReference type="NCBI Taxonomy" id="321146"/>
    <lineage>
        <taxon>Eukaryota</taxon>
        <taxon>Fungi</taxon>
        <taxon>Dikarya</taxon>
        <taxon>Ascomycota</taxon>
        <taxon>Pezizomycotina</taxon>
        <taxon>Dothideomycetes</taxon>
        <taxon>Dothideomycetidae</taxon>
        <taxon>Mycosphaerellales</taxon>
        <taxon>Mycosphaerellaceae</taxon>
        <taxon>Pseudocercospora</taxon>
    </lineage>
</organism>
<evidence type="ECO:0000313" key="4">
    <source>
        <dbReference type="Proteomes" id="UP000070133"/>
    </source>
</evidence>
<dbReference type="Pfam" id="PF24564">
    <property type="entry name" value="DUF7605"/>
    <property type="match status" value="1"/>
</dbReference>
<gene>
    <name evidence="3" type="ORF">AC578_6471</name>
</gene>
<evidence type="ECO:0000259" key="2">
    <source>
        <dbReference type="Pfam" id="PF24564"/>
    </source>
</evidence>
<accession>A0A139HD05</accession>
<protein>
    <recommendedName>
        <fullName evidence="2">DUF7605 domain-containing protein</fullName>
    </recommendedName>
</protein>
<sequence>MASTGKRSREDDSHGPSSTDKKPAFTSAPNALPFPKHIAYDQDTDAIMGRANQCCDQLHAVVRPHANASNAFRNLSQRLAKIPRSEGISGVVIAVAGECGSGKSMLINMALDDPTATPSLLDVTSTTATAILLVKSLPHQHAPGYAAQVRALDADTLKTFVHDRLQDIFRYHSEIATGELKWSEDDEKLYRRTADSAEEVLASLCIGMDGLSSASEVQEACLVTDGNFSALASSIEDQCATLLETYGFVTTDGVPMLTVDADNGVELNHQLGPFILKQNEHAFKPALWAITEIVIKTVPDSEMAEHISFLDLPGGSDSNICRAWLTARWVRRCTALLGVAGLDSKPASAISYAHLAADYSDQFGKNLLGVITKTDQGLGERQRTSMVEQLQDRFINRLASVKASLSLDKVKKVVMITELEQRLADLEQYREIGIEVADLRSKAQHEKQKSLVQQREVDQLDLFVCARNYDIIQQMSEQQHLSKFGKVVCVSNDHYEKHQTGHRGDQAVLMSLAQTNIHELRTEALMLAGDARYDSLRARAVEILGVLSQAALMVGCARSTRFTKDFETFQRRFEMLGLCATTNEKGISAAANPFLQQHLKRSTPLFGVFQTLIAAKRESFRESALNATVDFFQRIRHQAIVRAFFLKNGEHELTGKRKNLNEIVMEALADFLNENWLNMRTAQRCAMEAQLHEVVKAMEDTMNTVCAFAASENLDHTLFQAAISNAIEKVRAAHKKALKALETNQVKSIKRDATRAEHDGYFMQVMLPMYDAARKHKGEGSPTRMKNDFEECLRGRLSINSARPRDPFQETETLLLENLKTAYNQMAGGLQLEFSEIVSEMMDNLRESFLGEEKTAEEMAACIEVKALLDDSQTRDLVERLKEHFDATDQLLNTHIEYPERAPVQADAPKTWFARLSSRWFG</sequence>
<feature type="compositionally biased region" description="Basic and acidic residues" evidence="1">
    <location>
        <begin position="7"/>
        <end position="23"/>
    </location>
</feature>
<proteinExistence type="predicted"/>
<dbReference type="STRING" id="321146.A0A139HD05"/>
<comment type="caution">
    <text evidence="3">The sequence shown here is derived from an EMBL/GenBank/DDBJ whole genome shotgun (WGS) entry which is preliminary data.</text>
</comment>
<evidence type="ECO:0000256" key="1">
    <source>
        <dbReference type="SAM" id="MobiDB-lite"/>
    </source>
</evidence>
<evidence type="ECO:0000313" key="3">
    <source>
        <dbReference type="EMBL" id="KXT00293.1"/>
    </source>
</evidence>
<dbReference type="SUPFAM" id="SSF52540">
    <property type="entry name" value="P-loop containing nucleoside triphosphate hydrolases"/>
    <property type="match status" value="1"/>
</dbReference>